<evidence type="ECO:0000313" key="5">
    <source>
        <dbReference type="Proteomes" id="UP000030651"/>
    </source>
</evidence>
<keyword evidence="5" id="KW-1185">Reference proteome</keyword>
<dbReference type="OrthoDB" id="121380at2759"/>
<gene>
    <name evidence="4" type="ORF">PFICI_11001</name>
</gene>
<dbReference type="GeneID" id="19276014"/>
<dbReference type="GO" id="GO:0008199">
    <property type="term" value="F:ferric iron binding"/>
    <property type="evidence" value="ECO:0007669"/>
    <property type="project" value="InterPro"/>
</dbReference>
<dbReference type="InParanoid" id="W3WVG0"/>
<dbReference type="CDD" id="cd03457">
    <property type="entry name" value="intradiol_dioxygenase_like"/>
    <property type="match status" value="1"/>
</dbReference>
<evidence type="ECO:0000259" key="3">
    <source>
        <dbReference type="Pfam" id="PF00775"/>
    </source>
</evidence>
<reference evidence="5" key="1">
    <citation type="journal article" date="2015" name="BMC Genomics">
        <title>Genomic and transcriptomic analysis of the endophytic fungus Pestalotiopsis fici reveals its lifestyle and high potential for synthesis of natural products.</title>
        <authorList>
            <person name="Wang X."/>
            <person name="Zhang X."/>
            <person name="Liu L."/>
            <person name="Xiang M."/>
            <person name="Wang W."/>
            <person name="Sun X."/>
            <person name="Che Y."/>
            <person name="Guo L."/>
            <person name="Liu G."/>
            <person name="Guo L."/>
            <person name="Wang C."/>
            <person name="Yin W.B."/>
            <person name="Stadler M."/>
            <person name="Zhang X."/>
            <person name="Liu X."/>
        </authorList>
    </citation>
    <scope>NUCLEOTIDE SEQUENCE [LARGE SCALE GENOMIC DNA]</scope>
    <source>
        <strain evidence="5">W106-1 / CGMCC3.15140</strain>
    </source>
</reference>
<evidence type="ECO:0000256" key="2">
    <source>
        <dbReference type="SAM" id="SignalP"/>
    </source>
</evidence>
<dbReference type="PANTHER" id="PTHR34315">
    <property type="match status" value="1"/>
</dbReference>
<dbReference type="OMA" id="KPANACA"/>
<dbReference type="Pfam" id="PF00775">
    <property type="entry name" value="Dioxygenase_C"/>
    <property type="match status" value="1"/>
</dbReference>
<evidence type="ECO:0000313" key="4">
    <source>
        <dbReference type="EMBL" id="ETS77127.1"/>
    </source>
</evidence>
<proteinExistence type="predicted"/>
<dbReference type="GO" id="GO:0016702">
    <property type="term" value="F:oxidoreductase activity, acting on single donors with incorporation of molecular oxygen, incorporation of two atoms of oxygen"/>
    <property type="evidence" value="ECO:0007669"/>
    <property type="project" value="InterPro"/>
</dbReference>
<protein>
    <recommendedName>
        <fullName evidence="3">Intradiol ring-cleavage dioxygenases domain-containing protein</fullName>
    </recommendedName>
</protein>
<feature type="chain" id="PRO_5004834265" description="Intradiol ring-cleavage dioxygenases domain-containing protein" evidence="2">
    <location>
        <begin position="19"/>
        <end position="367"/>
    </location>
</feature>
<feature type="signal peptide" evidence="2">
    <location>
        <begin position="1"/>
        <end position="18"/>
    </location>
</feature>
<dbReference type="eggNOG" id="ENOG502QPRK">
    <property type="taxonomic scope" value="Eukaryota"/>
</dbReference>
<sequence length="367" mass="39509">MRFSAALVASVAATLVAAHPGADIQQELHERREFISNSKRTNLDHCSAKHKARGLEQRGIERRKNLAAMNAKRGILARDPSDINKTHLSDADFDETTPLETVFAQDASCVLSPEETEGPYYVSGEYVRTDVRETQEGIPLYLDVAIYDVETCEPIPERWFELWHCNSTGVYAGVGSGGNFTEAPENLNNTFLRGFQLTDEDGAVQFLTTYPGHYSGRAIHIHVAVHPNATARENGTIYDLTANHVGQLYFDQDLTDAVEAYSPYNTNTQPVTTNAEDFLLLDGLATSDPIVQYVLLGDDISDGLLAWISFGVNTTYTRTISDAATYYEGGGVSNGGGAGGPGGPGGPPPSGFPSGPGGPIPTAPPRL</sequence>
<dbReference type="Gene3D" id="2.60.130.10">
    <property type="entry name" value="Aromatic compound dioxygenase"/>
    <property type="match status" value="1"/>
</dbReference>
<dbReference type="Proteomes" id="UP000030651">
    <property type="component" value="Unassembled WGS sequence"/>
</dbReference>
<dbReference type="AlphaFoldDB" id="W3WVG0"/>
<feature type="region of interest" description="Disordered" evidence="1">
    <location>
        <begin position="333"/>
        <end position="367"/>
    </location>
</feature>
<dbReference type="PANTHER" id="PTHR34315:SF1">
    <property type="entry name" value="INTRADIOL RING-CLEAVAGE DIOXYGENASES DOMAIN-CONTAINING PROTEIN-RELATED"/>
    <property type="match status" value="1"/>
</dbReference>
<dbReference type="SUPFAM" id="SSF49482">
    <property type="entry name" value="Aromatic compound dioxygenase"/>
    <property type="match status" value="1"/>
</dbReference>
<keyword evidence="2" id="KW-0732">Signal</keyword>
<organism evidence="4 5">
    <name type="scientific">Pestalotiopsis fici (strain W106-1 / CGMCC3.15140)</name>
    <dbReference type="NCBI Taxonomy" id="1229662"/>
    <lineage>
        <taxon>Eukaryota</taxon>
        <taxon>Fungi</taxon>
        <taxon>Dikarya</taxon>
        <taxon>Ascomycota</taxon>
        <taxon>Pezizomycotina</taxon>
        <taxon>Sordariomycetes</taxon>
        <taxon>Xylariomycetidae</taxon>
        <taxon>Amphisphaeriales</taxon>
        <taxon>Sporocadaceae</taxon>
        <taxon>Pestalotiopsis</taxon>
    </lineage>
</organism>
<evidence type="ECO:0000256" key="1">
    <source>
        <dbReference type="SAM" id="MobiDB-lite"/>
    </source>
</evidence>
<dbReference type="RefSeq" id="XP_007837773.1">
    <property type="nucleotide sequence ID" value="XM_007839582.1"/>
</dbReference>
<feature type="compositionally biased region" description="Pro residues" evidence="1">
    <location>
        <begin position="344"/>
        <end position="367"/>
    </location>
</feature>
<dbReference type="InterPro" id="IPR000627">
    <property type="entry name" value="Intradiol_dOase_C"/>
</dbReference>
<accession>W3WVG0</accession>
<dbReference type="KEGG" id="pfy:PFICI_11001"/>
<feature type="compositionally biased region" description="Gly residues" evidence="1">
    <location>
        <begin position="333"/>
        <end position="343"/>
    </location>
</feature>
<dbReference type="EMBL" id="KI912116">
    <property type="protein sequence ID" value="ETS77127.1"/>
    <property type="molecule type" value="Genomic_DNA"/>
</dbReference>
<feature type="domain" description="Intradiol ring-cleavage dioxygenases" evidence="3">
    <location>
        <begin position="117"/>
        <end position="218"/>
    </location>
</feature>
<name>W3WVG0_PESFW</name>
<dbReference type="HOGENOM" id="CLU_027719_0_1_1"/>
<dbReference type="InterPro" id="IPR015889">
    <property type="entry name" value="Intradiol_dOase_core"/>
</dbReference>